<sequence length="92" mass="10161">MNSDARGDKNSDKLVRKLDCAVINYVHEIAKEAALPAFDTVRGLFPEGNEIYDGARFHERTHTQIAVRNDACIKGFFLPRGETSALTSPVSP</sequence>
<geneLocation type="plasmid" evidence="1 2">
    <name>unnamed5</name>
</geneLocation>
<name>A0ACD5EGS8_9HYPH</name>
<proteinExistence type="predicted"/>
<dbReference type="EMBL" id="CP171851">
    <property type="protein sequence ID" value="XKM38333.1"/>
    <property type="molecule type" value="Genomic_DNA"/>
</dbReference>
<organism evidence="1 2">
    <name type="scientific">Rhizobium ruizarguesonis</name>
    <dbReference type="NCBI Taxonomy" id="2081791"/>
    <lineage>
        <taxon>Bacteria</taxon>
        <taxon>Pseudomonadati</taxon>
        <taxon>Pseudomonadota</taxon>
        <taxon>Alphaproteobacteria</taxon>
        <taxon>Hyphomicrobiales</taxon>
        <taxon>Rhizobiaceae</taxon>
        <taxon>Rhizobium/Agrobacterium group</taxon>
        <taxon>Rhizobium</taxon>
    </lineage>
</organism>
<reference evidence="1" key="1">
    <citation type="submission" date="2024-10" db="EMBL/GenBank/DDBJ databases">
        <title>Strain of Rhizobium-related bacteria isolated fromm roots of Vavilovia formosa.</title>
        <authorList>
            <person name="Kimeklis A."/>
            <person name="Afonin A."/>
        </authorList>
    </citation>
    <scope>NUCLEOTIDE SEQUENCE</scope>
    <source>
        <strain evidence="1">Vaf-46</strain>
    </source>
</reference>
<keyword evidence="1" id="KW-0614">Plasmid</keyword>
<gene>
    <name evidence="1" type="ORF">A4U53_004885</name>
</gene>
<evidence type="ECO:0000313" key="1">
    <source>
        <dbReference type="EMBL" id="XKM38333.1"/>
    </source>
</evidence>
<protein>
    <submittedName>
        <fullName evidence="1">Uncharacterized protein</fullName>
    </submittedName>
</protein>
<accession>A0ACD5EGS8</accession>
<evidence type="ECO:0000313" key="2">
    <source>
        <dbReference type="Proteomes" id="UP000078465"/>
    </source>
</evidence>
<dbReference type="Proteomes" id="UP000078465">
    <property type="component" value="Plasmid unnamed5"/>
</dbReference>